<dbReference type="SUPFAM" id="SSF50494">
    <property type="entry name" value="Trypsin-like serine proteases"/>
    <property type="match status" value="1"/>
</dbReference>
<dbReference type="RefSeq" id="WP_124196984.1">
    <property type="nucleotide sequence ID" value="NZ_REGA01000019.1"/>
</dbReference>
<feature type="domain" description="PDZ" evidence="4">
    <location>
        <begin position="255"/>
        <end position="352"/>
    </location>
</feature>
<evidence type="ECO:0000256" key="1">
    <source>
        <dbReference type="ARBA" id="ARBA00022670"/>
    </source>
</evidence>
<sequence>MSPDRSRFGRRRFLRTSSGIAAAIVTGGSSVATAGSRTARATSSGSSQEDELDAGSRYTNVYEESIDDVVLVDLVGDDRAPGGIGSGFVLDEGYVVTNQHVVRDASTVELQFSDESWRRGSVVGADPHSDLAVVTVDDFPDVASGLSFADAEPVIGQEVLALGNPLGLDASLSRGIVSGADRSLPSPTGFAIPAAIQTDASLNPGNSGGPLVTLDGDVLGIVFAGAGQTIGFAISSLLASRVVPELASDGEYDHPYMGVSVSPVGPQIAEANDLEEAGGVLVTRVVPNAPADGVLEAATETTMIDGETVRAGGDVIIAIDGREIPNEDLLSSTLALETSPGETVEIEIVRDGERTTAELTLESRPDVDVP</sequence>
<dbReference type="PRINTS" id="PR00834">
    <property type="entry name" value="PROTEASES2C"/>
</dbReference>
<dbReference type="OrthoDB" id="350578at2157"/>
<feature type="compositionally biased region" description="Low complexity" evidence="3">
    <location>
        <begin position="33"/>
        <end position="47"/>
    </location>
</feature>
<evidence type="ECO:0000313" key="5">
    <source>
        <dbReference type="EMBL" id="RQG91943.1"/>
    </source>
</evidence>
<gene>
    <name evidence="5" type="ORF">EA473_18085</name>
</gene>
<evidence type="ECO:0000313" key="6">
    <source>
        <dbReference type="Proteomes" id="UP000282323"/>
    </source>
</evidence>
<dbReference type="Gene3D" id="2.40.10.120">
    <property type="match status" value="1"/>
</dbReference>
<dbReference type="InterPro" id="IPR001940">
    <property type="entry name" value="Peptidase_S1C"/>
</dbReference>
<proteinExistence type="predicted"/>
<protein>
    <submittedName>
        <fullName evidence="5">PDZ domain-containing protein</fullName>
    </submittedName>
</protein>
<evidence type="ECO:0000259" key="4">
    <source>
        <dbReference type="SMART" id="SM00228"/>
    </source>
</evidence>
<keyword evidence="1" id="KW-0645">Protease</keyword>
<dbReference type="Proteomes" id="UP000282323">
    <property type="component" value="Unassembled WGS sequence"/>
</dbReference>
<dbReference type="GO" id="GO:0006508">
    <property type="term" value="P:proteolysis"/>
    <property type="evidence" value="ECO:0007669"/>
    <property type="project" value="UniProtKB-KW"/>
</dbReference>
<dbReference type="GO" id="GO:0004252">
    <property type="term" value="F:serine-type endopeptidase activity"/>
    <property type="evidence" value="ECO:0007669"/>
    <property type="project" value="InterPro"/>
</dbReference>
<dbReference type="Gene3D" id="2.30.42.10">
    <property type="match status" value="1"/>
</dbReference>
<dbReference type="SUPFAM" id="SSF50156">
    <property type="entry name" value="PDZ domain-like"/>
    <property type="match status" value="1"/>
</dbReference>
<organism evidence="5 6">
    <name type="scientific">Natrarchaeobius chitinivorans</name>
    <dbReference type="NCBI Taxonomy" id="1679083"/>
    <lineage>
        <taxon>Archaea</taxon>
        <taxon>Methanobacteriati</taxon>
        <taxon>Methanobacteriota</taxon>
        <taxon>Stenosarchaea group</taxon>
        <taxon>Halobacteria</taxon>
        <taxon>Halobacteriales</taxon>
        <taxon>Natrialbaceae</taxon>
        <taxon>Natrarchaeobius</taxon>
    </lineage>
</organism>
<evidence type="ECO:0000256" key="3">
    <source>
        <dbReference type="SAM" id="MobiDB-lite"/>
    </source>
</evidence>
<dbReference type="AlphaFoldDB" id="A0A3N6LQN2"/>
<dbReference type="EMBL" id="REGA01000019">
    <property type="protein sequence ID" value="RQG91943.1"/>
    <property type="molecule type" value="Genomic_DNA"/>
</dbReference>
<dbReference type="PROSITE" id="PS51318">
    <property type="entry name" value="TAT"/>
    <property type="match status" value="1"/>
</dbReference>
<keyword evidence="2" id="KW-0378">Hydrolase</keyword>
<evidence type="ECO:0000256" key="2">
    <source>
        <dbReference type="ARBA" id="ARBA00022801"/>
    </source>
</evidence>
<dbReference type="Pfam" id="PF13365">
    <property type="entry name" value="Trypsin_2"/>
    <property type="match status" value="1"/>
</dbReference>
<keyword evidence="6" id="KW-1185">Reference proteome</keyword>
<dbReference type="PANTHER" id="PTHR43343">
    <property type="entry name" value="PEPTIDASE S12"/>
    <property type="match status" value="1"/>
</dbReference>
<accession>A0A3N6LQN2</accession>
<dbReference type="InterPro" id="IPR001478">
    <property type="entry name" value="PDZ"/>
</dbReference>
<dbReference type="SMART" id="SM00228">
    <property type="entry name" value="PDZ"/>
    <property type="match status" value="1"/>
</dbReference>
<dbReference type="InterPro" id="IPR036034">
    <property type="entry name" value="PDZ_sf"/>
</dbReference>
<dbReference type="InterPro" id="IPR051201">
    <property type="entry name" value="Chloro_Bact_Ser_Proteases"/>
</dbReference>
<feature type="region of interest" description="Disordered" evidence="3">
    <location>
        <begin position="33"/>
        <end position="54"/>
    </location>
</feature>
<dbReference type="Pfam" id="PF13180">
    <property type="entry name" value="PDZ_2"/>
    <property type="match status" value="1"/>
</dbReference>
<dbReference type="PANTHER" id="PTHR43343:SF3">
    <property type="entry name" value="PROTEASE DO-LIKE 8, CHLOROPLASTIC"/>
    <property type="match status" value="1"/>
</dbReference>
<name>A0A3N6LQN2_NATCH</name>
<reference evidence="5 6" key="1">
    <citation type="submission" date="2018-10" db="EMBL/GenBank/DDBJ databases">
        <title>Natrarchaeobius chitinivorans gen. nov., sp. nov., and Natrarchaeobius haloalkaliphilus sp. nov., alkaliphilic, chitin-utilizing haloarchaea from hypersaline alkaline lakes.</title>
        <authorList>
            <person name="Sorokin D.Y."/>
            <person name="Elcheninov A.G."/>
            <person name="Kostrikina N.A."/>
            <person name="Bale N.J."/>
            <person name="Sinninghe Damste J.S."/>
            <person name="Khijniak T.V."/>
            <person name="Kublanov I.V."/>
            <person name="Toshchakov S.V."/>
        </authorList>
    </citation>
    <scope>NUCLEOTIDE SEQUENCE [LARGE SCALE GENOMIC DNA]</scope>
    <source>
        <strain evidence="5 6">AArcht4T</strain>
    </source>
</reference>
<comment type="caution">
    <text evidence="5">The sequence shown here is derived from an EMBL/GenBank/DDBJ whole genome shotgun (WGS) entry which is preliminary data.</text>
</comment>
<dbReference type="InterPro" id="IPR009003">
    <property type="entry name" value="Peptidase_S1_PA"/>
</dbReference>
<dbReference type="InterPro" id="IPR006311">
    <property type="entry name" value="TAT_signal"/>
</dbReference>